<comment type="similarity">
    <text evidence="1 7">Belongs to the thioredoxin family.</text>
</comment>
<keyword evidence="4" id="KW-1015">Disulfide bond</keyword>
<keyword evidence="5" id="KW-0676">Redox-active center</keyword>
<dbReference type="Gene3D" id="3.40.30.10">
    <property type="entry name" value="Glutaredoxin"/>
    <property type="match status" value="1"/>
</dbReference>
<evidence type="ECO:0000256" key="7">
    <source>
        <dbReference type="PIRNR" id="PIRNR000077"/>
    </source>
</evidence>
<keyword evidence="2" id="KW-0813">Transport</keyword>
<evidence type="ECO:0000313" key="10">
    <source>
        <dbReference type="Proteomes" id="UP001209666"/>
    </source>
</evidence>
<dbReference type="SUPFAM" id="SSF52833">
    <property type="entry name" value="Thioredoxin-like"/>
    <property type="match status" value="1"/>
</dbReference>
<proteinExistence type="inferred from homology"/>
<dbReference type="EMBL" id="JAOQKI010000013">
    <property type="protein sequence ID" value="MCU6717508.1"/>
    <property type="molecule type" value="Genomic_DNA"/>
</dbReference>
<dbReference type="CDD" id="cd02947">
    <property type="entry name" value="TRX_family"/>
    <property type="match status" value="1"/>
</dbReference>
<keyword evidence="10" id="KW-1185">Reference proteome</keyword>
<organism evidence="9 10">
    <name type="scientific">Roseburia amylophila</name>
    <dbReference type="NCBI Taxonomy" id="2981794"/>
    <lineage>
        <taxon>Bacteria</taxon>
        <taxon>Bacillati</taxon>
        <taxon>Bacillota</taxon>
        <taxon>Clostridia</taxon>
        <taxon>Lachnospirales</taxon>
        <taxon>Lachnospiraceae</taxon>
        <taxon>Roseburia</taxon>
    </lineage>
</organism>
<name>A0ABT2SFR1_9FIRM</name>
<comment type="caution">
    <text evidence="9">The sequence shown here is derived from an EMBL/GenBank/DDBJ whole genome shotgun (WGS) entry which is preliminary data.</text>
</comment>
<dbReference type="PIRSF" id="PIRSF000077">
    <property type="entry name" value="Thioredoxin"/>
    <property type="match status" value="1"/>
</dbReference>
<dbReference type="Pfam" id="PF00085">
    <property type="entry name" value="Thioredoxin"/>
    <property type="match status" value="1"/>
</dbReference>
<keyword evidence="3" id="KW-0249">Electron transport</keyword>
<dbReference type="NCBIfam" id="TIGR01068">
    <property type="entry name" value="thioredoxin"/>
    <property type="match status" value="1"/>
</dbReference>
<dbReference type="InterPro" id="IPR013766">
    <property type="entry name" value="Thioredoxin_domain"/>
</dbReference>
<evidence type="ECO:0000256" key="2">
    <source>
        <dbReference type="ARBA" id="ARBA00022448"/>
    </source>
</evidence>
<protein>
    <recommendedName>
        <fullName evidence="6 7">Thioredoxin</fullName>
    </recommendedName>
</protein>
<dbReference type="InterPro" id="IPR036249">
    <property type="entry name" value="Thioredoxin-like_sf"/>
</dbReference>
<evidence type="ECO:0000256" key="6">
    <source>
        <dbReference type="NCBIfam" id="TIGR01068"/>
    </source>
</evidence>
<evidence type="ECO:0000313" key="9">
    <source>
        <dbReference type="EMBL" id="MCU6717508.1"/>
    </source>
</evidence>
<evidence type="ECO:0000256" key="5">
    <source>
        <dbReference type="ARBA" id="ARBA00023284"/>
    </source>
</evidence>
<gene>
    <name evidence="9" type="primary">trxA</name>
    <name evidence="9" type="ORF">OCV43_09490</name>
</gene>
<evidence type="ECO:0000259" key="8">
    <source>
        <dbReference type="PROSITE" id="PS51352"/>
    </source>
</evidence>
<evidence type="ECO:0000256" key="3">
    <source>
        <dbReference type="ARBA" id="ARBA00022982"/>
    </source>
</evidence>
<dbReference type="PANTHER" id="PTHR45663:SF11">
    <property type="entry name" value="GEO12009P1"/>
    <property type="match status" value="1"/>
</dbReference>
<feature type="domain" description="Thioredoxin" evidence="8">
    <location>
        <begin position="1"/>
        <end position="106"/>
    </location>
</feature>
<dbReference type="Proteomes" id="UP001209666">
    <property type="component" value="Unassembled WGS sequence"/>
</dbReference>
<sequence length="107" mass="11994">MAERVTKDTFEEKVLKSSIPVLIDFYSDSCVPCKKMSPVIGAIADEQAEKLNVYKVNTNFDSELAEKYSVMSVPTIVLFKDGEEIARKSGAEKKAVLEEWITQSLDK</sequence>
<reference evidence="9 10" key="1">
    <citation type="journal article" date="2021" name="ISME Commun">
        <title>Automated analysis of genomic sequences facilitates high-throughput and comprehensive description of bacteria.</title>
        <authorList>
            <person name="Hitch T.C.A."/>
        </authorList>
    </citation>
    <scope>NUCLEOTIDE SEQUENCE [LARGE SCALE GENOMIC DNA]</scope>
    <source>
        <strain evidence="9 10">Sanger_19</strain>
    </source>
</reference>
<dbReference type="InterPro" id="IPR005746">
    <property type="entry name" value="Thioredoxin"/>
</dbReference>
<evidence type="ECO:0000256" key="1">
    <source>
        <dbReference type="ARBA" id="ARBA00008987"/>
    </source>
</evidence>
<accession>A0ABT2SFR1</accession>
<dbReference type="PANTHER" id="PTHR45663">
    <property type="entry name" value="GEO12009P1"/>
    <property type="match status" value="1"/>
</dbReference>
<dbReference type="RefSeq" id="WP_262623952.1">
    <property type="nucleotide sequence ID" value="NZ_JAOQKI010000013.1"/>
</dbReference>
<evidence type="ECO:0000256" key="4">
    <source>
        <dbReference type="ARBA" id="ARBA00023157"/>
    </source>
</evidence>
<dbReference type="PROSITE" id="PS51352">
    <property type="entry name" value="THIOREDOXIN_2"/>
    <property type="match status" value="1"/>
</dbReference>